<dbReference type="PANTHER" id="PTHR47926:SF386">
    <property type="entry name" value="PENTATRICOPEPTIDE REPEAT-CONTAINING PROTEIN"/>
    <property type="match status" value="1"/>
</dbReference>
<dbReference type="InterPro" id="IPR000477">
    <property type="entry name" value="RT_dom"/>
</dbReference>
<keyword evidence="5" id="KW-0677">Repeat</keyword>
<dbReference type="InterPro" id="IPR043502">
    <property type="entry name" value="DNA/RNA_pol_sf"/>
</dbReference>
<feature type="repeat" description="PPR" evidence="9">
    <location>
        <begin position="462"/>
        <end position="496"/>
    </location>
</feature>
<keyword evidence="4" id="KW-0540">Nuclease</keyword>
<dbReference type="InterPro" id="IPR046960">
    <property type="entry name" value="PPR_At4g14850-like_plant"/>
</dbReference>
<feature type="repeat" description="PPR" evidence="9">
    <location>
        <begin position="598"/>
        <end position="632"/>
    </location>
</feature>
<dbReference type="InterPro" id="IPR046848">
    <property type="entry name" value="E_motif"/>
</dbReference>
<dbReference type="Pfam" id="PF01535">
    <property type="entry name" value="PPR"/>
    <property type="match status" value="9"/>
</dbReference>
<dbReference type="Pfam" id="PF17921">
    <property type="entry name" value="Integrase_H2C2"/>
    <property type="match status" value="1"/>
</dbReference>
<dbReference type="InterPro" id="IPR002885">
    <property type="entry name" value="PPR_rpt"/>
</dbReference>
<dbReference type="Pfam" id="PF20431">
    <property type="entry name" value="E_motif"/>
    <property type="match status" value="1"/>
</dbReference>
<keyword evidence="7" id="KW-0378">Hydrolase</keyword>
<keyword evidence="3" id="KW-0548">Nucleotidyltransferase</keyword>
<dbReference type="PROSITE" id="PS50878">
    <property type="entry name" value="RT_POL"/>
    <property type="match status" value="1"/>
</dbReference>
<dbReference type="InterPro" id="IPR056924">
    <property type="entry name" value="SH3_Tf2-1"/>
</dbReference>
<comment type="caution">
    <text evidence="13">The sequence shown here is derived from an EMBL/GenBank/DDBJ whole genome shotgun (WGS) entry which is preliminary data.</text>
</comment>
<evidence type="ECO:0000256" key="1">
    <source>
        <dbReference type="ARBA" id="ARBA00012493"/>
    </source>
</evidence>
<dbReference type="Pfam" id="PF08284">
    <property type="entry name" value="RVP_2"/>
    <property type="match status" value="1"/>
</dbReference>
<proteinExistence type="predicted"/>
<dbReference type="InterPro" id="IPR036397">
    <property type="entry name" value="RNaseH_sf"/>
</dbReference>
<dbReference type="Gene3D" id="1.25.40.10">
    <property type="entry name" value="Tetratricopeptide repeat domain"/>
    <property type="match status" value="5"/>
</dbReference>
<feature type="domain" description="Reverse transcriptase" evidence="11">
    <location>
        <begin position="1482"/>
        <end position="1661"/>
    </location>
</feature>
<dbReference type="SUPFAM" id="SSF54160">
    <property type="entry name" value="Chromo domain-like"/>
    <property type="match status" value="1"/>
</dbReference>
<dbReference type="InterPro" id="IPR041588">
    <property type="entry name" value="Integrase_H2C2"/>
</dbReference>
<evidence type="ECO:0000259" key="11">
    <source>
        <dbReference type="PROSITE" id="PS50878"/>
    </source>
</evidence>
<keyword evidence="6" id="KW-0255">Endonuclease</keyword>
<feature type="repeat" description="PPR" evidence="9">
    <location>
        <begin position="360"/>
        <end position="395"/>
    </location>
</feature>
<feature type="repeat" description="PPR" evidence="9">
    <location>
        <begin position="497"/>
        <end position="531"/>
    </location>
</feature>
<dbReference type="EMBL" id="JAFEMO010000015">
    <property type="protein sequence ID" value="KAH7543797.1"/>
    <property type="molecule type" value="Genomic_DNA"/>
</dbReference>
<feature type="repeat" description="PPR" evidence="9">
    <location>
        <begin position="633"/>
        <end position="667"/>
    </location>
</feature>
<dbReference type="SUPFAM" id="SSF53098">
    <property type="entry name" value="Ribonuclease H-like"/>
    <property type="match status" value="1"/>
</dbReference>
<evidence type="ECO:0000256" key="9">
    <source>
        <dbReference type="PROSITE-ProRule" id="PRU00708"/>
    </source>
</evidence>
<evidence type="ECO:0000313" key="14">
    <source>
        <dbReference type="Proteomes" id="UP000827721"/>
    </source>
</evidence>
<feature type="repeat" description="PPR" evidence="9">
    <location>
        <begin position="188"/>
        <end position="222"/>
    </location>
</feature>
<feature type="repeat" description="PPR" evidence="9">
    <location>
        <begin position="87"/>
        <end position="121"/>
    </location>
</feature>
<dbReference type="NCBIfam" id="TIGR00756">
    <property type="entry name" value="PPR"/>
    <property type="match status" value="7"/>
</dbReference>
<dbReference type="InterPro" id="IPR012337">
    <property type="entry name" value="RNaseH-like_sf"/>
</dbReference>
<feature type="repeat" description="PPR" evidence="9">
    <location>
        <begin position="224"/>
        <end position="258"/>
    </location>
</feature>
<dbReference type="CDD" id="cd09274">
    <property type="entry name" value="RNase_HI_RT_Ty3"/>
    <property type="match status" value="1"/>
</dbReference>
<dbReference type="InterPro" id="IPR016197">
    <property type="entry name" value="Chromo-like_dom_sf"/>
</dbReference>
<evidence type="ECO:0000313" key="13">
    <source>
        <dbReference type="EMBL" id="KAH7543797.1"/>
    </source>
</evidence>
<keyword evidence="8" id="KW-0695">RNA-directed DNA polymerase</keyword>
<dbReference type="InterPro" id="IPR005162">
    <property type="entry name" value="Retrotrans_gag_dom"/>
</dbReference>
<dbReference type="Pfam" id="PF13041">
    <property type="entry name" value="PPR_2"/>
    <property type="match status" value="3"/>
</dbReference>
<dbReference type="SUPFAM" id="SSF56672">
    <property type="entry name" value="DNA/RNA polymerases"/>
    <property type="match status" value="1"/>
</dbReference>
<name>A0ABQ8H0R0_9ROSI</name>
<dbReference type="EC" id="2.7.7.49" evidence="1"/>
<feature type="repeat" description="PPR" evidence="9">
    <location>
        <begin position="325"/>
        <end position="359"/>
    </location>
</feature>
<evidence type="ECO:0000256" key="10">
    <source>
        <dbReference type="SAM" id="MobiDB-lite"/>
    </source>
</evidence>
<dbReference type="CDD" id="cd00303">
    <property type="entry name" value="retropepsin_like"/>
    <property type="match status" value="1"/>
</dbReference>
<dbReference type="Gene3D" id="3.30.420.10">
    <property type="entry name" value="Ribonuclease H-like superfamily/Ribonuclease H"/>
    <property type="match status" value="1"/>
</dbReference>
<reference evidence="13 14" key="1">
    <citation type="submission" date="2021-02" db="EMBL/GenBank/DDBJ databases">
        <title>Plant Genome Project.</title>
        <authorList>
            <person name="Zhang R.-G."/>
        </authorList>
    </citation>
    <scope>NUCLEOTIDE SEQUENCE [LARGE SCALE GENOMIC DNA]</scope>
    <source>
        <tissue evidence="13">Leaves</tissue>
    </source>
</reference>
<sequence length="2282" mass="259937">MHISSPIDRYHHHTHLSLLGNPINSSTYASFLQSCKCPNIGKQVHSHTIRTGFGGDEFVDTKLLQMYTRFGCLEDANMMFDKMLLRNLYSYTAIISLYADCGLFEEAFALFRELQFEDIGLEFFVFPVVLKVCSGLAMVELGRQLHGLAMKYQFVSNIYVGNALVDMYGKCVALDDAKKVFEMMPKRDCVSWNSFVTACAVNGMVFEALEVLERMSSSDDKSPNLVSWSAVVGGFAQNGYNEEAIKMLVRMQEEGLEPNAQTLASVLPACARLQKLSLGKEFHGYITRHGFMHNPFVVNGLVAVYRRCADMGSAFKLFSKFSVKNEVSCNTMIVGYCENGNVYDAKELFDQMEQLGVEKDVISWNSMISGYVDNFMFDEALTMFKDLLMEEDIKPNSFTFGSALTACADMASLKLGKEIHAHAIIYGLQTNTFVGGALVEMYCKCQDLDAAQMAFDEVTERETPTWNALISGHAHCNQIENIKHLLQKMKDDGFEQNIYTWNGIIAGHVENNHHDRAMQLFSEMQTSNLMPDIYTVGIILSACSSLATIERGKQVHAHSIRCGYDSDVHIGAALVDMYAKCGSLNQALSAFKRISNPDLVSQNAMLTAYAMHGYGEKGIAHFRRMLAEGFRPDHVSFLSVLSSCVHAGCIDRGREFFDLMGHYNVKPSLKHYTCMVDLLSRAGQLDEAYETVKRTPMVPDSVMWGTLLGGCVIHGNVELGQTAAEKLVELEPENSGNYVLLANLYAYAGRWSDLARTRQTMKHRRMHKNPGCSQIEDRDGIHGFLASDRIQPQLHSIITCTTNPKSPLKYRDQFIRPNITKWYQSTFREYKTMAEGTRQHHYVDGRFQEIETRVQKVEEGVQKVQEGMQKLEGVMTTFKMEVATQLSEQTAQIEYKMQELLTAVYKEARPEGMSGNGKGILGSAPAVPSADPMNARSAGEHRFTNNQGSSSQVFSDPLVKIPKLTFSKFDGTDPKTWLRKCDRYFLIHPVPLDQKVLIASIHFEKKAEVWFQSYYDLQEGVSWRKFKESLLNRFLDVEQEDVIGELYRLRQTGTVSEYQDKFEELQPRLRAKGYGLGEGFFLESFLSGLKSEIKNQVKMFSPSDMKTAIHLARLLEAAIEPKRNRLWVQKTSIYNFSTSTPNQTLAKTPNTYPNTHPTSNNTALKPTEPIPIKRLTQAEMKTMRDKGLCYNCDEPYTYGYQCTKKRLYMLMGEDEEDQEIDTEIEEVQEESVPEICKEEMSISHHALTGCAGLQTIRLKGKVRHREITILVDSGSTHNFLDPNTAQLTRVEIEETETLWVTVGGGGKISSKAKCKQFTWAMQGVSFSTEMRLLTLGGCDAVLGMQWIREIGPIMLDAKQLSMSFMKEGKWVSLQGIRTENRLTQLTGKKVSNQLEKAHNQAEAMVQLYSLESEDKMVRIPTVLEPLLEEFADVFSEPKSLPPPRKQDHKITLIPGSSPVNVRNYRHPYVQKNEIERIVREMLDSGIIRESNSPFSSPILLVKKKDGTWRFCLDYRELNKLTVKDKFPIPLIDELLDELNGARVFSKLDLRAGYHQIRVTEADIHKTAFRTHQGHYEFKVMPFGLTNAPATFQSLMNDIFRPYLRKIVLVFFDDILVYSKNILEHQEHLRLTFSILRQNQLFVKKSKYDFADEAFRQLKVAMTTTPVLALPDFTQPFVLETDACDTGIGAVLMQQGRPIAYISKSLPSQKKRLSTYEKELLAIVYAVQKWRAYLHGNRFTIKTDHHSLKYFLEQKITTLMQQKWLTKLLGYDYDISYKKGKENVVADGLSRAFQEEEVPSHLALSTTKPAWIQEVEESYYMDPKAATLIPEILIGSQANQEFTLMEGILRRNGVIYMGNYGHLRRKLVEEAHSSAMGGHSGIQGTMKRLQLYFYWDSMLKEVTTRVLGCAVCQENKSLHSKPSGLLQPLPIPNTPWLDIAMDFIEGLPRSAGKDTILVVIDRLTKYAHFLALTHPYTAQQVAQLFMDNIQKLHGLPTTIVSDRDKIFTSQFWQHMFKAMGTQLCLSTAYHPQTDGQSERLNQCLENYLRCMTSSKPSHWAAWLPLAEWWYNTNYHTTLKMTPFEALYGYRPPIFTTNPRDYTDSDSRTFVNNRNKLQLILKESLTQAQSRMKTYADRKRTEREFKIGDHVYLRLHPYRQTTMAIRKNLKLAPRYFGPYQIIERIGKVAYRLLLPPGSQIRPVFHVSQLKAKIGDRFSPNPQLPHTGPDGQILAQPVAILDRKMVKKDNKPVVQYLIQWSASSPEDATWEDATMIRRSFPTFDP</sequence>
<accession>A0ABQ8H0R0</accession>
<dbReference type="Pfam" id="PF24626">
    <property type="entry name" value="SH3_Tf2-1"/>
    <property type="match status" value="1"/>
</dbReference>
<evidence type="ECO:0000256" key="8">
    <source>
        <dbReference type="ARBA" id="ARBA00022918"/>
    </source>
</evidence>
<evidence type="ECO:0000256" key="2">
    <source>
        <dbReference type="ARBA" id="ARBA00022679"/>
    </source>
</evidence>
<keyword evidence="14" id="KW-1185">Reference proteome</keyword>
<feature type="domain" description="Integrase catalytic" evidence="12">
    <location>
        <begin position="1930"/>
        <end position="2089"/>
    </location>
</feature>
<dbReference type="Gene3D" id="3.10.10.10">
    <property type="entry name" value="HIV Type 1 Reverse Transcriptase, subunit A, domain 1"/>
    <property type="match status" value="1"/>
</dbReference>
<evidence type="ECO:0000256" key="3">
    <source>
        <dbReference type="ARBA" id="ARBA00022695"/>
    </source>
</evidence>
<dbReference type="Gene3D" id="3.10.20.370">
    <property type="match status" value="1"/>
</dbReference>
<evidence type="ECO:0000259" key="12">
    <source>
        <dbReference type="PROSITE" id="PS50994"/>
    </source>
</evidence>
<dbReference type="InterPro" id="IPR041373">
    <property type="entry name" value="RT_RNaseH"/>
</dbReference>
<dbReference type="InterPro" id="IPR043128">
    <property type="entry name" value="Rev_trsase/Diguanyl_cyclase"/>
</dbReference>
<dbReference type="Pfam" id="PF03732">
    <property type="entry name" value="Retrotrans_gag"/>
    <property type="match status" value="1"/>
</dbReference>
<dbReference type="InterPro" id="IPR011990">
    <property type="entry name" value="TPR-like_helical_dom_sf"/>
</dbReference>
<evidence type="ECO:0000256" key="7">
    <source>
        <dbReference type="ARBA" id="ARBA00022801"/>
    </source>
</evidence>
<evidence type="ECO:0000256" key="6">
    <source>
        <dbReference type="ARBA" id="ARBA00022759"/>
    </source>
</evidence>
<dbReference type="Pfam" id="PF17917">
    <property type="entry name" value="RT_RNaseH"/>
    <property type="match status" value="1"/>
</dbReference>
<dbReference type="PROSITE" id="PS51375">
    <property type="entry name" value="PPR"/>
    <property type="match status" value="9"/>
</dbReference>
<feature type="compositionally biased region" description="Polar residues" evidence="10">
    <location>
        <begin position="1139"/>
        <end position="1164"/>
    </location>
</feature>
<evidence type="ECO:0000256" key="4">
    <source>
        <dbReference type="ARBA" id="ARBA00022722"/>
    </source>
</evidence>
<dbReference type="PANTHER" id="PTHR47926">
    <property type="entry name" value="PENTATRICOPEPTIDE REPEAT-CONTAINING PROTEIN"/>
    <property type="match status" value="1"/>
</dbReference>
<dbReference type="Proteomes" id="UP000827721">
    <property type="component" value="Unassembled WGS sequence"/>
</dbReference>
<dbReference type="Gene3D" id="3.30.70.270">
    <property type="match status" value="1"/>
</dbReference>
<dbReference type="InterPro" id="IPR001584">
    <property type="entry name" value="Integrase_cat-core"/>
</dbReference>
<gene>
    <name evidence="13" type="ORF">JRO89_XS15G0021500</name>
</gene>
<dbReference type="Pfam" id="PF00665">
    <property type="entry name" value="rve"/>
    <property type="match status" value="1"/>
</dbReference>
<feature type="region of interest" description="Disordered" evidence="10">
    <location>
        <begin position="1139"/>
        <end position="1166"/>
    </location>
</feature>
<dbReference type="PROSITE" id="PS50994">
    <property type="entry name" value="INTEGRASE"/>
    <property type="match status" value="1"/>
</dbReference>
<dbReference type="Pfam" id="PF00078">
    <property type="entry name" value="RVT_1"/>
    <property type="match status" value="1"/>
</dbReference>
<keyword evidence="2" id="KW-0808">Transferase</keyword>
<evidence type="ECO:0000256" key="5">
    <source>
        <dbReference type="ARBA" id="ARBA00022737"/>
    </source>
</evidence>
<dbReference type="SUPFAM" id="SSF50630">
    <property type="entry name" value="Acid proteases"/>
    <property type="match status" value="1"/>
</dbReference>
<dbReference type="Gene3D" id="2.40.70.10">
    <property type="entry name" value="Acid Proteases"/>
    <property type="match status" value="1"/>
</dbReference>
<protein>
    <recommendedName>
        <fullName evidence="1">RNA-directed DNA polymerase</fullName>
        <ecNumber evidence="1">2.7.7.49</ecNumber>
    </recommendedName>
</protein>
<dbReference type="Gene3D" id="1.10.340.70">
    <property type="match status" value="1"/>
</dbReference>
<organism evidence="13 14">
    <name type="scientific">Xanthoceras sorbifolium</name>
    <dbReference type="NCBI Taxonomy" id="99658"/>
    <lineage>
        <taxon>Eukaryota</taxon>
        <taxon>Viridiplantae</taxon>
        <taxon>Streptophyta</taxon>
        <taxon>Embryophyta</taxon>
        <taxon>Tracheophyta</taxon>
        <taxon>Spermatophyta</taxon>
        <taxon>Magnoliopsida</taxon>
        <taxon>eudicotyledons</taxon>
        <taxon>Gunneridae</taxon>
        <taxon>Pentapetalae</taxon>
        <taxon>rosids</taxon>
        <taxon>malvids</taxon>
        <taxon>Sapindales</taxon>
        <taxon>Sapindaceae</taxon>
        <taxon>Xanthoceroideae</taxon>
        <taxon>Xanthoceras</taxon>
    </lineage>
</organism>
<dbReference type="InterPro" id="IPR023780">
    <property type="entry name" value="Chromo_domain"/>
</dbReference>
<dbReference type="CDD" id="cd01647">
    <property type="entry name" value="RT_LTR"/>
    <property type="match status" value="1"/>
</dbReference>
<dbReference type="Pfam" id="PF00385">
    <property type="entry name" value="Chromo"/>
    <property type="match status" value="1"/>
</dbReference>
<dbReference type="InterPro" id="IPR021109">
    <property type="entry name" value="Peptidase_aspartic_dom_sf"/>
</dbReference>